<dbReference type="PANTHER" id="PTHR12788:SF10">
    <property type="entry name" value="PROTEIN-TYROSINE SULFOTRANSFERASE"/>
    <property type="match status" value="1"/>
</dbReference>
<sequence>FHSSEAIFVIGMPRCGSSLVEQILSSHSKVTGLGELHNFNSEILNLGIGKSSIEDLLNVDNSFYKKLGKNYIDSVKNDFTFEKMFVDKALNFDKIGLIKLALPNAKIIHCKRSRNDQILSIFKNKFEKDYHAYSYDPKILNDYFDAYEELMKHWFIIFGKDIYSLNYEDLIKKPKKVMSQILNFCNLTWEDSCLEFYHNKRYVNTLSSLQVKKPFYKSSINKWEKYKPYLTHIFLEE</sequence>
<dbReference type="InterPro" id="IPR026634">
    <property type="entry name" value="TPST-like"/>
</dbReference>
<protein>
    <recommendedName>
        <fullName evidence="3">Sulfotransferase domain-containing protein</fullName>
    </recommendedName>
</protein>
<dbReference type="InterPro" id="IPR027417">
    <property type="entry name" value="P-loop_NTPase"/>
</dbReference>
<dbReference type="GO" id="GO:0008476">
    <property type="term" value="F:protein-tyrosine sulfotransferase activity"/>
    <property type="evidence" value="ECO:0007669"/>
    <property type="project" value="InterPro"/>
</dbReference>
<feature type="non-terminal residue" evidence="2">
    <location>
        <position position="1"/>
    </location>
</feature>
<dbReference type="Pfam" id="PF13469">
    <property type="entry name" value="Sulfotransfer_3"/>
    <property type="match status" value="1"/>
</dbReference>
<dbReference type="GO" id="GO:0005794">
    <property type="term" value="C:Golgi apparatus"/>
    <property type="evidence" value="ECO:0007669"/>
    <property type="project" value="UniProtKB-ARBA"/>
</dbReference>
<evidence type="ECO:0000313" key="2">
    <source>
        <dbReference type="EMBL" id="SVA33091.1"/>
    </source>
</evidence>
<dbReference type="EMBL" id="UINC01007396">
    <property type="protein sequence ID" value="SVA33091.1"/>
    <property type="molecule type" value="Genomic_DNA"/>
</dbReference>
<dbReference type="PANTHER" id="PTHR12788">
    <property type="entry name" value="PROTEIN-TYROSINE SULFOTRANSFERASE 2"/>
    <property type="match status" value="1"/>
</dbReference>
<organism evidence="2">
    <name type="scientific">marine metagenome</name>
    <dbReference type="NCBI Taxonomy" id="408172"/>
    <lineage>
        <taxon>unclassified sequences</taxon>
        <taxon>metagenomes</taxon>
        <taxon>ecological metagenomes</taxon>
    </lineage>
</organism>
<dbReference type="SUPFAM" id="SSF52540">
    <property type="entry name" value="P-loop containing nucleoside triphosphate hydrolases"/>
    <property type="match status" value="1"/>
</dbReference>
<proteinExistence type="predicted"/>
<evidence type="ECO:0000256" key="1">
    <source>
        <dbReference type="ARBA" id="ARBA00022679"/>
    </source>
</evidence>
<keyword evidence="1" id="KW-0808">Transferase</keyword>
<evidence type="ECO:0008006" key="3">
    <source>
        <dbReference type="Google" id="ProtNLM"/>
    </source>
</evidence>
<dbReference type="Gene3D" id="3.40.50.300">
    <property type="entry name" value="P-loop containing nucleotide triphosphate hydrolases"/>
    <property type="match status" value="1"/>
</dbReference>
<name>A0A381UZC3_9ZZZZ</name>
<gene>
    <name evidence="2" type="ORF">METZ01_LOCUS85945</name>
</gene>
<reference evidence="2" key="1">
    <citation type="submission" date="2018-05" db="EMBL/GenBank/DDBJ databases">
        <authorList>
            <person name="Lanie J.A."/>
            <person name="Ng W.-L."/>
            <person name="Kazmierczak K.M."/>
            <person name="Andrzejewski T.M."/>
            <person name="Davidsen T.M."/>
            <person name="Wayne K.J."/>
            <person name="Tettelin H."/>
            <person name="Glass J.I."/>
            <person name="Rusch D."/>
            <person name="Podicherti R."/>
            <person name="Tsui H.-C.T."/>
            <person name="Winkler M.E."/>
        </authorList>
    </citation>
    <scope>NUCLEOTIDE SEQUENCE</scope>
</reference>
<accession>A0A381UZC3</accession>
<dbReference type="AlphaFoldDB" id="A0A381UZC3"/>